<organism evidence="3 4">
    <name type="scientific">Candidatus Roizmanbacteria bacterium RIFCSPLOWO2_01_FULL_37_12</name>
    <dbReference type="NCBI Taxonomy" id="1802056"/>
    <lineage>
        <taxon>Bacteria</taxon>
        <taxon>Candidatus Roizmaniibacteriota</taxon>
    </lineage>
</organism>
<dbReference type="Gene3D" id="3.40.50.2000">
    <property type="entry name" value="Glycogen Phosphorylase B"/>
    <property type="match status" value="2"/>
</dbReference>
<feature type="domain" description="Glycosyltransferase subfamily 4-like N-terminal" evidence="2">
    <location>
        <begin position="25"/>
        <end position="168"/>
    </location>
</feature>
<dbReference type="Pfam" id="PF13439">
    <property type="entry name" value="Glyco_transf_4"/>
    <property type="match status" value="1"/>
</dbReference>
<sequence length="361" mass="41070">MKILVISTLKRKVTADETASRSQIIFKLVSYLAKKGHRVSLLGTKDSLIPGVDTIPVIEKGWVDLPPVENPFLLEVATLVQLTKKIVEIQDRFDIIHNHLYPEFFTPIIENELTRPLVTTIHIQADDYIDQTFALFKKTKFISISNAHRSLFKKTPIYKVIHNGVDTNLFTFQEKKDDYLLWIGRLSKAKNADGTYMDPKGVKWAIKLAKQTNSKLIITGNVEDMDFYNSDVKPYLSEQIAWYGPVSSKQELKQTEIAKLMQNAKAFLMTVNWCEPFGLVMAEAMSCGTPVIGFDRGAVPELIIHGKTGYTVTPEKGIKGLQDALAKINRINPQNCRDHVLKNFSVEKMIENYENLYKEFI</sequence>
<dbReference type="InterPro" id="IPR001296">
    <property type="entry name" value="Glyco_trans_1"/>
</dbReference>
<reference evidence="3 4" key="1">
    <citation type="journal article" date="2016" name="Nat. Commun.">
        <title>Thousands of microbial genomes shed light on interconnected biogeochemical processes in an aquifer system.</title>
        <authorList>
            <person name="Anantharaman K."/>
            <person name="Brown C.T."/>
            <person name="Hug L.A."/>
            <person name="Sharon I."/>
            <person name="Castelle C.J."/>
            <person name="Probst A.J."/>
            <person name="Thomas B.C."/>
            <person name="Singh A."/>
            <person name="Wilkins M.J."/>
            <person name="Karaoz U."/>
            <person name="Brodie E.L."/>
            <person name="Williams K.H."/>
            <person name="Hubbard S.S."/>
            <person name="Banfield J.F."/>
        </authorList>
    </citation>
    <scope>NUCLEOTIDE SEQUENCE [LARGE SCALE GENOMIC DNA]</scope>
</reference>
<evidence type="ECO:0000259" key="2">
    <source>
        <dbReference type="Pfam" id="PF13439"/>
    </source>
</evidence>
<dbReference type="PANTHER" id="PTHR12526:SF595">
    <property type="entry name" value="BLL5217 PROTEIN"/>
    <property type="match status" value="1"/>
</dbReference>
<dbReference type="GO" id="GO:0016757">
    <property type="term" value="F:glycosyltransferase activity"/>
    <property type="evidence" value="ECO:0007669"/>
    <property type="project" value="InterPro"/>
</dbReference>
<dbReference type="Pfam" id="PF00534">
    <property type="entry name" value="Glycos_transf_1"/>
    <property type="match status" value="1"/>
</dbReference>
<dbReference type="AlphaFoldDB" id="A0A1F7IFZ7"/>
<accession>A0A1F7IFZ7</accession>
<feature type="domain" description="Glycosyl transferase family 1" evidence="1">
    <location>
        <begin position="174"/>
        <end position="328"/>
    </location>
</feature>
<protein>
    <recommendedName>
        <fullName evidence="5">Glycosyl transferase family 1 domain-containing protein</fullName>
    </recommendedName>
</protein>
<evidence type="ECO:0008006" key="5">
    <source>
        <dbReference type="Google" id="ProtNLM"/>
    </source>
</evidence>
<evidence type="ECO:0000313" key="3">
    <source>
        <dbReference type="EMBL" id="OGK42288.1"/>
    </source>
</evidence>
<dbReference type="InterPro" id="IPR028098">
    <property type="entry name" value="Glyco_trans_4-like_N"/>
</dbReference>
<gene>
    <name evidence="3" type="ORF">A2954_04750</name>
</gene>
<name>A0A1F7IFZ7_9BACT</name>
<dbReference type="Proteomes" id="UP000177698">
    <property type="component" value="Unassembled WGS sequence"/>
</dbReference>
<proteinExistence type="predicted"/>
<dbReference type="EMBL" id="MGAG01000003">
    <property type="protein sequence ID" value="OGK42288.1"/>
    <property type="molecule type" value="Genomic_DNA"/>
</dbReference>
<dbReference type="SUPFAM" id="SSF53756">
    <property type="entry name" value="UDP-Glycosyltransferase/glycogen phosphorylase"/>
    <property type="match status" value="1"/>
</dbReference>
<comment type="caution">
    <text evidence="3">The sequence shown here is derived from an EMBL/GenBank/DDBJ whole genome shotgun (WGS) entry which is preliminary data.</text>
</comment>
<evidence type="ECO:0000259" key="1">
    <source>
        <dbReference type="Pfam" id="PF00534"/>
    </source>
</evidence>
<dbReference type="PANTHER" id="PTHR12526">
    <property type="entry name" value="GLYCOSYLTRANSFERASE"/>
    <property type="match status" value="1"/>
</dbReference>
<dbReference type="STRING" id="1802056.A2954_04750"/>
<dbReference type="CDD" id="cd03802">
    <property type="entry name" value="GT4_AviGT4-like"/>
    <property type="match status" value="1"/>
</dbReference>
<evidence type="ECO:0000313" key="4">
    <source>
        <dbReference type="Proteomes" id="UP000177698"/>
    </source>
</evidence>